<feature type="coiled-coil region" evidence="1">
    <location>
        <begin position="387"/>
        <end position="414"/>
    </location>
</feature>
<reference evidence="2" key="1">
    <citation type="submission" date="2021-01" db="EMBL/GenBank/DDBJ databases">
        <authorList>
            <person name="Corre E."/>
            <person name="Pelletier E."/>
            <person name="Niang G."/>
            <person name="Scheremetjew M."/>
            <person name="Finn R."/>
            <person name="Kale V."/>
            <person name="Holt S."/>
            <person name="Cochrane G."/>
            <person name="Meng A."/>
            <person name="Brown T."/>
            <person name="Cohen L."/>
        </authorList>
    </citation>
    <scope>NUCLEOTIDE SEQUENCE</scope>
    <source>
        <strain evidence="2">NIES-381</strain>
    </source>
</reference>
<dbReference type="EMBL" id="HBGA01035621">
    <property type="protein sequence ID" value="CAD9001890.1"/>
    <property type="molecule type" value="Transcribed_RNA"/>
</dbReference>
<organism evidence="2">
    <name type="scientific">Eutreptiella gymnastica</name>
    <dbReference type="NCBI Taxonomy" id="73025"/>
    <lineage>
        <taxon>Eukaryota</taxon>
        <taxon>Discoba</taxon>
        <taxon>Euglenozoa</taxon>
        <taxon>Euglenida</taxon>
        <taxon>Spirocuta</taxon>
        <taxon>Euglenophyceae</taxon>
        <taxon>Eutreptiales</taxon>
        <taxon>Eutreptiaceae</taxon>
        <taxon>Eutreptiella</taxon>
    </lineage>
</organism>
<feature type="coiled-coil region" evidence="1">
    <location>
        <begin position="1"/>
        <end position="31"/>
    </location>
</feature>
<protein>
    <submittedName>
        <fullName evidence="2">Uncharacterized protein</fullName>
    </submittedName>
</protein>
<evidence type="ECO:0000313" key="2">
    <source>
        <dbReference type="EMBL" id="CAD9001890.1"/>
    </source>
</evidence>
<keyword evidence="1" id="KW-0175">Coiled coil</keyword>
<evidence type="ECO:0000256" key="1">
    <source>
        <dbReference type="SAM" id="Coils"/>
    </source>
</evidence>
<sequence length="420" mass="49538">MEDYSEERQRIRQLEKQLRMKDDEIKHAKEERRMLDELATVNQMAVRKMEHERDVRHLLPEESLDTIVRLENTLKLERLKSEALLKEKRLLDQQLGKQEKDITKITEELELVKTETGWTKSKSRGVSRDAKGSENKIGELQLMIQRLEEEQRTNKQIQRKKTQLIETLSKELDGKKQLEEDLYQAQNTIKVKDRELKDLLEELKTLKRIHAKKDKLIVAMENEKDELPIKALEGDKRFLQAEISKHMEARRQQDRTIKAQQFRIDQLDGRLEAITQALKDLKMERYMGDAIKGPQDPKDSSGLDLMDINNVVPEKEMIDVELYEMLQRDLESLRNALQMKEVIITEKDANVEALEKKVEILVHSKRAEGRSAHAERKDYAYQIDDLKRALEVQAETHRKQMDRIKEENARLKSRVFKAMS</sequence>
<dbReference type="AlphaFoldDB" id="A0A7S1I5Q3"/>
<gene>
    <name evidence="2" type="ORF">EGYM00392_LOCUS12971</name>
</gene>
<name>A0A7S1I5Q3_9EUGL</name>
<accession>A0A7S1I5Q3</accession>
<proteinExistence type="predicted"/>
<feature type="coiled-coil region" evidence="1">
    <location>
        <begin position="67"/>
        <end position="284"/>
    </location>
</feature>